<name>A0A2G8IUM5_BACPU</name>
<protein>
    <recommendedName>
        <fullName evidence="3">PD-(D/E)XK motif protein</fullName>
    </recommendedName>
</protein>
<proteinExistence type="predicted"/>
<evidence type="ECO:0000313" key="2">
    <source>
        <dbReference type="Proteomes" id="UP000230768"/>
    </source>
</evidence>
<dbReference type="RefSeq" id="WP_099727291.1">
    <property type="nucleotide sequence ID" value="NZ_PEKP01000009.1"/>
</dbReference>
<dbReference type="InterPro" id="IPR025534">
    <property type="entry name" value="DUF4420"/>
</dbReference>
<dbReference type="Proteomes" id="UP000230768">
    <property type="component" value="Unassembled WGS sequence"/>
</dbReference>
<gene>
    <name evidence="1" type="ORF">CTV99_09245</name>
</gene>
<sequence length="341" mass="40150">MLNLKIEFDEMIQELRSQDESEVYKLNVLTYENPIMFAGIDPANHRRQLYIDLGTEGWDEDQEKALPKWRGMSAKVEYFEKLSLLKEHYFLVIRQEDEQSPEIFELVLQNLADHLAVTEEEGSLFSTVYRVLDRWRTFFQRGGFKRLSEEQQRGLFGELWFINEWLEKHPGQPPLIIEHWEGPTKGRIDFKGTKCGIEIKTIIEKLSKTIKISNENQLKLNEAVSSIYLYVCFLEQSRTHGLSLQELAGQVRVKLAERSERIALIYSDLLTDLGFREDEYEDVLYFMEKTEVYEAGENFPRLIKEHLPKGISHVSYNIDLTHCSAYEKQLETIYQMFRVEG</sequence>
<organism evidence="1 2">
    <name type="scientific">Bacillus pumilus</name>
    <name type="common">Bacillus mesentericus</name>
    <dbReference type="NCBI Taxonomy" id="1408"/>
    <lineage>
        <taxon>Bacteria</taxon>
        <taxon>Bacillati</taxon>
        <taxon>Bacillota</taxon>
        <taxon>Bacilli</taxon>
        <taxon>Bacillales</taxon>
        <taxon>Bacillaceae</taxon>
        <taxon>Bacillus</taxon>
    </lineage>
</organism>
<reference evidence="1 2" key="1">
    <citation type="submission" date="2017-11" db="EMBL/GenBank/DDBJ databases">
        <title>Draft genome sequence of Bacillus pumilus 51_5il from lake Gorkoye (Russia: Novosibirsk region).</title>
        <authorList>
            <person name="Shipova A.A."/>
            <person name="Rozanov A.S."/>
            <person name="Bryanskaya A.V."/>
            <person name="Peltek S.E."/>
        </authorList>
    </citation>
    <scope>NUCLEOTIDE SEQUENCE [LARGE SCALE GENOMIC DNA]</scope>
    <source>
        <strain evidence="1 2">51_5il</strain>
    </source>
</reference>
<comment type="caution">
    <text evidence="1">The sequence shown here is derived from an EMBL/GenBank/DDBJ whole genome shotgun (WGS) entry which is preliminary data.</text>
</comment>
<accession>A0A2G8IUM5</accession>
<evidence type="ECO:0008006" key="3">
    <source>
        <dbReference type="Google" id="ProtNLM"/>
    </source>
</evidence>
<dbReference type="AlphaFoldDB" id="A0A2G8IUM5"/>
<dbReference type="EMBL" id="PEKP01000009">
    <property type="protein sequence ID" value="PIK27182.1"/>
    <property type="molecule type" value="Genomic_DNA"/>
</dbReference>
<dbReference type="Pfam" id="PF14390">
    <property type="entry name" value="DUF4420"/>
    <property type="match status" value="1"/>
</dbReference>
<evidence type="ECO:0000313" key="1">
    <source>
        <dbReference type="EMBL" id="PIK27182.1"/>
    </source>
</evidence>